<feature type="region of interest" description="Disordered" evidence="1">
    <location>
        <begin position="1"/>
        <end position="92"/>
    </location>
</feature>
<feature type="compositionally biased region" description="Basic and acidic residues" evidence="1">
    <location>
        <begin position="15"/>
        <end position="59"/>
    </location>
</feature>
<comment type="caution">
    <text evidence="2">The sequence shown here is derived from an EMBL/GenBank/DDBJ whole genome shotgun (WGS) entry which is preliminary data.</text>
</comment>
<gene>
    <name evidence="2" type="ORF">LWC34_26570</name>
</gene>
<evidence type="ECO:0008006" key="4">
    <source>
        <dbReference type="Google" id="ProtNLM"/>
    </source>
</evidence>
<evidence type="ECO:0000313" key="2">
    <source>
        <dbReference type="EMBL" id="MCE7006371.1"/>
    </source>
</evidence>
<proteinExistence type="predicted"/>
<reference evidence="2 3" key="1">
    <citation type="submission" date="2021-12" db="EMBL/GenBank/DDBJ databases">
        <title>Genome sequence of Kibdelosporangium philippinense ATCC 49844.</title>
        <authorList>
            <person name="Fedorov E.A."/>
            <person name="Omeragic M."/>
            <person name="Shalygina K.F."/>
            <person name="Maclea K.S."/>
        </authorList>
    </citation>
    <scope>NUCLEOTIDE SEQUENCE [LARGE SCALE GENOMIC DNA]</scope>
    <source>
        <strain evidence="2 3">ATCC 49844</strain>
    </source>
</reference>
<evidence type="ECO:0000256" key="1">
    <source>
        <dbReference type="SAM" id="MobiDB-lite"/>
    </source>
</evidence>
<organism evidence="2 3">
    <name type="scientific">Kibdelosporangium philippinense</name>
    <dbReference type="NCBI Taxonomy" id="211113"/>
    <lineage>
        <taxon>Bacteria</taxon>
        <taxon>Bacillati</taxon>
        <taxon>Actinomycetota</taxon>
        <taxon>Actinomycetes</taxon>
        <taxon>Pseudonocardiales</taxon>
        <taxon>Pseudonocardiaceae</taxon>
        <taxon>Kibdelosporangium</taxon>
    </lineage>
</organism>
<evidence type="ECO:0000313" key="3">
    <source>
        <dbReference type="Proteomes" id="UP001521150"/>
    </source>
</evidence>
<keyword evidence="3" id="KW-1185">Reference proteome</keyword>
<dbReference type="RefSeq" id="WP_233727858.1">
    <property type="nucleotide sequence ID" value="NZ_JAJVCN010000002.1"/>
</dbReference>
<accession>A0ABS8ZIA7</accession>
<protein>
    <recommendedName>
        <fullName evidence="4">ESX-1 secretion-associated protein EspA/EspE-like domain-containing protein</fullName>
    </recommendedName>
</protein>
<dbReference type="EMBL" id="JAJVCN010000002">
    <property type="protein sequence ID" value="MCE7006371.1"/>
    <property type="molecule type" value="Genomic_DNA"/>
</dbReference>
<name>A0ABS8ZIA7_9PSEU</name>
<dbReference type="Proteomes" id="UP001521150">
    <property type="component" value="Unassembled WGS sequence"/>
</dbReference>
<sequence length="213" mass="22730">MPSMEGGHTAVTEHQQNKDAEAQKQAENEANRPDFGGRDDSWTKGDSKSVHPYFDKPDDPYDPDYQPMPFGGGSGLENHKPPTFSGGGGGADGGTVVSVEDIRKFGDWCGTLIPAVQDRRKELQELAGVGGIKPGYFGAARTLADKINGGALLGKTIEMLISVENTLTHAQQTCYSIADKYKSTEELNAADAREVALMMNQVVSDVNGLNIGA</sequence>